<dbReference type="EMBL" id="JAVSGH010000022">
    <property type="protein sequence ID" value="MDT3726871.1"/>
    <property type="molecule type" value="Genomic_DNA"/>
</dbReference>
<sequence>MTRLEGEAALFSGTARGQGRATALRFAADAHPVNGVSRPTPLGRPGHPDDVVDAAVLLAPEEAACITGAHLDVDGGWSTVLPETPIRKAVRT</sequence>
<name>A0ABU3I1Q0_9ACTN</name>
<organism evidence="1 2">
    <name type="scientific">Streptomyces althioticus subsp. attaecolombicae</name>
    <dbReference type="NCBI Taxonomy" id="3075534"/>
    <lineage>
        <taxon>Bacteria</taxon>
        <taxon>Bacillati</taxon>
        <taxon>Actinomycetota</taxon>
        <taxon>Actinomycetes</taxon>
        <taxon>Kitasatosporales</taxon>
        <taxon>Streptomycetaceae</taxon>
        <taxon>Streptomyces</taxon>
        <taxon>Streptomyces althioticus group</taxon>
    </lineage>
</organism>
<keyword evidence="2" id="KW-1185">Reference proteome</keyword>
<gene>
    <name evidence="1" type="ORF">ROS62_19120</name>
</gene>
<dbReference type="InterPro" id="IPR036291">
    <property type="entry name" value="NAD(P)-bd_dom_sf"/>
</dbReference>
<dbReference type="Gene3D" id="3.40.50.720">
    <property type="entry name" value="NAD(P)-binding Rossmann-like Domain"/>
    <property type="match status" value="1"/>
</dbReference>
<protein>
    <submittedName>
        <fullName evidence="1">SDR family oxidoreductase</fullName>
    </submittedName>
</protein>
<dbReference type="Proteomes" id="UP001181313">
    <property type="component" value="Unassembled WGS sequence"/>
</dbReference>
<comment type="caution">
    <text evidence="1">The sequence shown here is derived from an EMBL/GenBank/DDBJ whole genome shotgun (WGS) entry which is preliminary data.</text>
</comment>
<accession>A0ABU3I1Q0</accession>
<dbReference type="SUPFAM" id="SSF51735">
    <property type="entry name" value="NAD(P)-binding Rossmann-fold domains"/>
    <property type="match status" value="1"/>
</dbReference>
<reference evidence="1" key="1">
    <citation type="submission" date="2024-05" db="EMBL/GenBank/DDBJ databases">
        <title>30 novel species of actinomycetes from the DSMZ collection.</title>
        <authorList>
            <person name="Nouioui I."/>
        </authorList>
    </citation>
    <scope>NUCLEOTIDE SEQUENCE</scope>
    <source>
        <strain evidence="1">DSM 41972</strain>
    </source>
</reference>
<dbReference type="Pfam" id="PF13561">
    <property type="entry name" value="adh_short_C2"/>
    <property type="match status" value="1"/>
</dbReference>
<proteinExistence type="predicted"/>
<evidence type="ECO:0000313" key="2">
    <source>
        <dbReference type="Proteomes" id="UP001181313"/>
    </source>
</evidence>
<evidence type="ECO:0000313" key="1">
    <source>
        <dbReference type="EMBL" id="MDT3726871.1"/>
    </source>
</evidence>
<dbReference type="InterPro" id="IPR002347">
    <property type="entry name" value="SDR_fam"/>
</dbReference>
<dbReference type="RefSeq" id="WP_337674864.1">
    <property type="nucleotide sequence ID" value="NZ_JAVSGH010000022.1"/>
</dbReference>